<keyword evidence="8" id="KW-0675">Receptor</keyword>
<dbReference type="PANTHER" id="PTHR21137">
    <property type="entry name" value="ODORANT RECEPTOR"/>
    <property type="match status" value="1"/>
</dbReference>
<keyword evidence="5" id="KW-0552">Olfaction</keyword>
<dbReference type="InterPro" id="IPR004117">
    <property type="entry name" value="7tm6_olfct_rcpt"/>
</dbReference>
<evidence type="ECO:0000313" key="12">
    <source>
        <dbReference type="Proteomes" id="UP001461498"/>
    </source>
</evidence>
<evidence type="ECO:0000256" key="2">
    <source>
        <dbReference type="ARBA" id="ARBA00022475"/>
    </source>
</evidence>
<evidence type="ECO:0000256" key="8">
    <source>
        <dbReference type="ARBA" id="ARBA00023170"/>
    </source>
</evidence>
<feature type="transmembrane region" description="Helical" evidence="10">
    <location>
        <begin position="326"/>
        <end position="346"/>
    </location>
</feature>
<comment type="subcellular location">
    <subcellularLocation>
        <location evidence="1">Cell membrane</location>
        <topology evidence="1">Multi-pass membrane protein</topology>
    </subcellularLocation>
</comment>
<evidence type="ECO:0000256" key="10">
    <source>
        <dbReference type="SAM" id="Phobius"/>
    </source>
</evidence>
<keyword evidence="3" id="KW-0716">Sensory transduction</keyword>
<dbReference type="Proteomes" id="UP001461498">
    <property type="component" value="Unassembled WGS sequence"/>
</dbReference>
<dbReference type="GO" id="GO:0005549">
    <property type="term" value="F:odorant binding"/>
    <property type="evidence" value="ECO:0007669"/>
    <property type="project" value="InterPro"/>
</dbReference>
<keyword evidence="2" id="KW-1003">Cell membrane</keyword>
<dbReference type="Pfam" id="PF02949">
    <property type="entry name" value="7tm_6"/>
    <property type="match status" value="1"/>
</dbReference>
<dbReference type="GO" id="GO:0005886">
    <property type="term" value="C:plasma membrane"/>
    <property type="evidence" value="ECO:0007669"/>
    <property type="project" value="UniProtKB-SubCell"/>
</dbReference>
<keyword evidence="6 10" id="KW-1133">Transmembrane helix</keyword>
<evidence type="ECO:0008006" key="13">
    <source>
        <dbReference type="Google" id="ProtNLM"/>
    </source>
</evidence>
<feature type="transmembrane region" description="Helical" evidence="10">
    <location>
        <begin position="139"/>
        <end position="162"/>
    </location>
</feature>
<organism evidence="11 12">
    <name type="scientific">Rhynocoris fuscipes</name>
    <dbReference type="NCBI Taxonomy" id="488301"/>
    <lineage>
        <taxon>Eukaryota</taxon>
        <taxon>Metazoa</taxon>
        <taxon>Ecdysozoa</taxon>
        <taxon>Arthropoda</taxon>
        <taxon>Hexapoda</taxon>
        <taxon>Insecta</taxon>
        <taxon>Pterygota</taxon>
        <taxon>Neoptera</taxon>
        <taxon>Paraneoptera</taxon>
        <taxon>Hemiptera</taxon>
        <taxon>Heteroptera</taxon>
        <taxon>Panheteroptera</taxon>
        <taxon>Cimicomorpha</taxon>
        <taxon>Reduviidae</taxon>
        <taxon>Harpactorinae</taxon>
        <taxon>Harpactorini</taxon>
        <taxon>Rhynocoris</taxon>
    </lineage>
</organism>
<evidence type="ECO:0000313" key="11">
    <source>
        <dbReference type="EMBL" id="KAK9504903.1"/>
    </source>
</evidence>
<dbReference type="GO" id="GO:0004984">
    <property type="term" value="F:olfactory receptor activity"/>
    <property type="evidence" value="ECO:0007669"/>
    <property type="project" value="InterPro"/>
</dbReference>
<dbReference type="PANTHER" id="PTHR21137:SF35">
    <property type="entry name" value="ODORANT RECEPTOR 19A-RELATED"/>
    <property type="match status" value="1"/>
</dbReference>
<feature type="transmembrane region" description="Helical" evidence="10">
    <location>
        <begin position="80"/>
        <end position="97"/>
    </location>
</feature>
<keyword evidence="12" id="KW-1185">Reference proteome</keyword>
<name>A0AAW1D6Z5_9HEMI</name>
<sequence>MKFLDNLCSEDDEIVDKVMYNEYWYLTRITCLYPKLNTPKWRTLTLFQFILYTSGYLYHGTLFAVSVSKLNDHKMEMFQTLHYFLIFFISAYIFILFNKDRRKYTDIHRWFGKGLYDYDEESEILRKSLRCRVQKRKKILMQMLLSYYTILGILVLCMEKYLNSYFGDDKVVLSPNLPLTLWVPYDTNSLIGCSITLFLLFIIACVVVLTCITSGVSAFIICEYLSLELKLLIHSLNRLPERTLHLYRLRHGDNTNVSIETIKENKDLSNCYRDCLKQNIIHHQNIIKMFCTFRKQQGLFLGLTFMICALIIAFSGVSIVQSEGKVGTRVLSALLCFAEIIVCYFFSHCCSQISNASENLIITLYSTKWMSLNKNEVQMIRIMMIRSQCPLLMNYRKIINIDNVTFSSNEEIDTVFMFSEATVNVLELLLIRLGQSGILSYVNSDGNNIIRRTTMKFLDDLCSVDDEIVDKVMDKEYRYLTRISCSYPKMNTPKWKALSVIRFIVYRCAG</sequence>
<feature type="transmembrane region" description="Helical" evidence="10">
    <location>
        <begin position="49"/>
        <end position="68"/>
    </location>
</feature>
<gene>
    <name evidence="11" type="ORF">O3M35_009074</name>
</gene>
<dbReference type="EMBL" id="JAPXFL010000006">
    <property type="protein sequence ID" value="KAK9504903.1"/>
    <property type="molecule type" value="Genomic_DNA"/>
</dbReference>
<evidence type="ECO:0000256" key="7">
    <source>
        <dbReference type="ARBA" id="ARBA00023136"/>
    </source>
</evidence>
<feature type="transmembrane region" description="Helical" evidence="10">
    <location>
        <begin position="298"/>
        <end position="320"/>
    </location>
</feature>
<keyword evidence="7 10" id="KW-0472">Membrane</keyword>
<protein>
    <recommendedName>
        <fullName evidence="13">Odorant receptor</fullName>
    </recommendedName>
</protein>
<comment type="caution">
    <text evidence="11">The sequence shown here is derived from an EMBL/GenBank/DDBJ whole genome shotgun (WGS) entry which is preliminary data.</text>
</comment>
<evidence type="ECO:0000256" key="3">
    <source>
        <dbReference type="ARBA" id="ARBA00022606"/>
    </source>
</evidence>
<evidence type="ECO:0000256" key="5">
    <source>
        <dbReference type="ARBA" id="ARBA00022725"/>
    </source>
</evidence>
<dbReference type="AlphaFoldDB" id="A0AAW1D6Z5"/>
<feature type="transmembrane region" description="Helical" evidence="10">
    <location>
        <begin position="189"/>
        <end position="222"/>
    </location>
</feature>
<keyword evidence="9" id="KW-0807">Transducer</keyword>
<evidence type="ECO:0000256" key="6">
    <source>
        <dbReference type="ARBA" id="ARBA00022989"/>
    </source>
</evidence>
<keyword evidence="4 10" id="KW-0812">Transmembrane</keyword>
<accession>A0AAW1D6Z5</accession>
<evidence type="ECO:0000256" key="4">
    <source>
        <dbReference type="ARBA" id="ARBA00022692"/>
    </source>
</evidence>
<proteinExistence type="predicted"/>
<dbReference type="GO" id="GO:0007165">
    <property type="term" value="P:signal transduction"/>
    <property type="evidence" value="ECO:0007669"/>
    <property type="project" value="UniProtKB-KW"/>
</dbReference>
<reference evidence="11 12" key="1">
    <citation type="submission" date="2022-12" db="EMBL/GenBank/DDBJ databases">
        <title>Chromosome-level genome assembly of true bugs.</title>
        <authorList>
            <person name="Ma L."/>
            <person name="Li H."/>
        </authorList>
    </citation>
    <scope>NUCLEOTIDE SEQUENCE [LARGE SCALE GENOMIC DNA]</scope>
    <source>
        <strain evidence="11">Lab_2022b</strain>
    </source>
</reference>
<evidence type="ECO:0000256" key="1">
    <source>
        <dbReference type="ARBA" id="ARBA00004651"/>
    </source>
</evidence>
<evidence type="ECO:0000256" key="9">
    <source>
        <dbReference type="ARBA" id="ARBA00023224"/>
    </source>
</evidence>